<evidence type="ECO:0000256" key="1">
    <source>
        <dbReference type="ARBA" id="ARBA00022741"/>
    </source>
</evidence>
<dbReference type="GO" id="GO:0003723">
    <property type="term" value="F:RNA binding"/>
    <property type="evidence" value="ECO:0007669"/>
    <property type="project" value="InterPro"/>
</dbReference>
<sequence>WNSKWGEYNDEARNAWAKGTYRHKTADLVQTLYLANMVGRPHRDVAWDDEVQKRLRVLGEIKVARRGEMVELTEDALRAAIWDTLNEEARFRKPKHVKSFEKFYSERAAWMIKGSASGERMLISEYKSVVSEIKKLGVEVRHNITKTDVAEYVSFQDILSVVEDVAIHLAKAHTKGNEHGKLRAIYGSLYSHYVLGSYWSEYLESTLTFKSASMNKDNSQLLKETNARMVSCSNGVWIVCLDYSDFNAQHSNMAQRLVIETIYKWALSKGFPTTAEFDQIATWYAQSFENQWFQRPDTKEWVKIKSGMFSGVRQTTLINTVLNLTYHRLYLRSAYDLGSKVDCLNAYVLGDDGWAEFTTEADAKMYVTVALMGGMEINPLKQLISQGRGEYLRLIYDRDSTVRGCAVRSLSSMVHGNVENNQPSVARQRISELYSQSAMLARRGLDRETMHRIFEDLALYEVDIHGDVPRSKGLKYLYGEKKSGAMGLMPLSSSLHNLKDTENAVDTHEDEESDAHAVARILEREKLSKRFMASADFVSQAEETYGIVWVHDGKNKATALLAAENLTEGRKMPAVQHRELVEAVARSTFNKAKWRQCLQWKVSDNGPAIGADNIEKQFGKRKIKDDKLLAIVTKLGKLHPYIKPDVRTFVEQQISQRLSVPLAAVAKAFQSMGHLKGDQIDYIPTPWLVPELEGIYTQWLVIQNDTTRQLTIPRWIAPMSEQLLY</sequence>
<dbReference type="InterPro" id="IPR001795">
    <property type="entry name" value="RNA-dir_pol_luteovirus"/>
</dbReference>
<accession>A0A6L2ZL68</accession>
<dbReference type="AlphaFoldDB" id="A0A6L2ZL68"/>
<protein>
    <submittedName>
        <fullName evidence="2">RNA-dependent RNA polymerase</fullName>
    </submittedName>
</protein>
<dbReference type="GO" id="GO:0003968">
    <property type="term" value="F:RNA-directed RNA polymerase activity"/>
    <property type="evidence" value="ECO:0007669"/>
    <property type="project" value="UniProtKB-KW"/>
</dbReference>
<keyword evidence="2" id="KW-0548">Nucleotidyltransferase</keyword>
<keyword evidence="2" id="KW-0808">Transferase</keyword>
<dbReference type="SUPFAM" id="SSF56672">
    <property type="entry name" value="DNA/RNA polymerases"/>
    <property type="match status" value="1"/>
</dbReference>
<dbReference type="GO" id="GO:0006351">
    <property type="term" value="P:DNA-templated transcription"/>
    <property type="evidence" value="ECO:0007669"/>
    <property type="project" value="InterPro"/>
</dbReference>
<keyword evidence="1" id="KW-0547">Nucleotide-binding</keyword>
<dbReference type="EMBL" id="BLWB01000043">
    <property type="protein sequence ID" value="GFM95171.1"/>
    <property type="molecule type" value="Genomic_RNA"/>
</dbReference>
<evidence type="ECO:0000313" key="2">
    <source>
        <dbReference type="EMBL" id="GFM95171.1"/>
    </source>
</evidence>
<gene>
    <name evidence="2" type="ORF">MMARV_C043P1</name>
</gene>
<dbReference type="Pfam" id="PF02123">
    <property type="entry name" value="RdRP_4"/>
    <property type="match status" value="1"/>
</dbReference>
<proteinExistence type="predicted"/>
<organism evidence="2">
    <name type="scientific">viral metagenome</name>
    <dbReference type="NCBI Taxonomy" id="1070528"/>
    <lineage>
        <taxon>unclassified sequences</taxon>
        <taxon>metagenomes</taxon>
        <taxon>organismal metagenomes</taxon>
    </lineage>
</organism>
<keyword evidence="2" id="KW-0696">RNA-directed RNA polymerase</keyword>
<feature type="non-terminal residue" evidence="2">
    <location>
        <position position="1"/>
    </location>
</feature>
<comment type="caution">
    <text evidence="2">The sequence shown here is derived from an EMBL/GenBank/DDBJ whole genome shotgun (WGS) entry which is preliminary data.</text>
</comment>
<dbReference type="GO" id="GO:0000166">
    <property type="term" value="F:nucleotide binding"/>
    <property type="evidence" value="ECO:0007669"/>
    <property type="project" value="UniProtKB-KW"/>
</dbReference>
<reference evidence="2" key="1">
    <citation type="submission" date="2020-05" db="EMBL/GenBank/DDBJ databases">
        <title>Diverged and active partitiviruses in Lichen.</title>
        <authorList>
            <person name="Urayama S."/>
            <person name="Doi N."/>
            <person name="Kondo F."/>
            <person name="Chiba Y."/>
            <person name="Takaki Y."/>
            <person name="Hirai M."/>
            <person name="Minegishi Y."/>
            <person name="Hagiwara D."/>
            <person name="Nunoura T."/>
        </authorList>
    </citation>
    <scope>NUCLEOTIDE SEQUENCE</scope>
</reference>
<name>A0A6L2ZL68_9ZZZZ</name>
<dbReference type="InterPro" id="IPR043502">
    <property type="entry name" value="DNA/RNA_pol_sf"/>
</dbReference>